<feature type="transmembrane region" description="Helical" evidence="7">
    <location>
        <begin position="330"/>
        <end position="354"/>
    </location>
</feature>
<dbReference type="InterPro" id="IPR004681">
    <property type="entry name" value="TRAP_DctM"/>
</dbReference>
<dbReference type="NCBIfam" id="TIGR00786">
    <property type="entry name" value="dctM"/>
    <property type="match status" value="1"/>
</dbReference>
<feature type="transmembrane region" description="Helical" evidence="7">
    <location>
        <begin position="374"/>
        <end position="395"/>
    </location>
</feature>
<feature type="transmembrane region" description="Helical" evidence="7">
    <location>
        <begin position="67"/>
        <end position="89"/>
    </location>
</feature>
<dbReference type="PIRSF" id="PIRSF006066">
    <property type="entry name" value="HI0050"/>
    <property type="match status" value="1"/>
</dbReference>
<feature type="transmembrane region" description="Helical" evidence="7">
    <location>
        <begin position="288"/>
        <end position="318"/>
    </location>
</feature>
<name>A0ABU0CR54_9BACI</name>
<feature type="transmembrane region" description="Helical" evidence="7">
    <location>
        <begin position="215"/>
        <end position="235"/>
    </location>
</feature>
<evidence type="ECO:0000313" key="10">
    <source>
        <dbReference type="Proteomes" id="UP001232445"/>
    </source>
</evidence>
<dbReference type="PANTHER" id="PTHR33362:SF5">
    <property type="entry name" value="C4-DICARBOXYLATE TRAP TRANSPORTER LARGE PERMEASE PROTEIN DCTM"/>
    <property type="match status" value="1"/>
</dbReference>
<feature type="domain" description="TRAP C4-dicarboxylate transport system permease DctM subunit" evidence="8">
    <location>
        <begin position="13"/>
        <end position="398"/>
    </location>
</feature>
<feature type="transmembrane region" description="Helical" evidence="7">
    <location>
        <begin position="144"/>
        <end position="167"/>
    </location>
</feature>
<evidence type="ECO:0000256" key="5">
    <source>
        <dbReference type="ARBA" id="ARBA00022989"/>
    </source>
</evidence>
<dbReference type="Pfam" id="PF06808">
    <property type="entry name" value="DctM"/>
    <property type="match status" value="1"/>
</dbReference>
<reference evidence="9 10" key="1">
    <citation type="submission" date="2023-07" db="EMBL/GenBank/DDBJ databases">
        <title>Genomic Encyclopedia of Type Strains, Phase IV (KMG-IV): sequencing the most valuable type-strain genomes for metagenomic binning, comparative biology and taxonomic classification.</title>
        <authorList>
            <person name="Goeker M."/>
        </authorList>
    </citation>
    <scope>NUCLEOTIDE SEQUENCE [LARGE SCALE GENOMIC DNA]</scope>
    <source>
        <strain evidence="9 10">DSM 17740</strain>
    </source>
</reference>
<evidence type="ECO:0000256" key="6">
    <source>
        <dbReference type="ARBA" id="ARBA00023136"/>
    </source>
</evidence>
<evidence type="ECO:0000259" key="8">
    <source>
        <dbReference type="Pfam" id="PF06808"/>
    </source>
</evidence>
<evidence type="ECO:0000256" key="1">
    <source>
        <dbReference type="ARBA" id="ARBA00004429"/>
    </source>
</evidence>
<keyword evidence="2" id="KW-1003">Cell membrane</keyword>
<protein>
    <submittedName>
        <fullName evidence="9">Tripartite ATP-independent transporter DctM subunit</fullName>
    </submittedName>
</protein>
<keyword evidence="4 7" id="KW-0812">Transmembrane</keyword>
<organism evidence="9 10">
    <name type="scientific">Caldalkalibacillus uzonensis</name>
    <dbReference type="NCBI Taxonomy" id="353224"/>
    <lineage>
        <taxon>Bacteria</taxon>
        <taxon>Bacillati</taxon>
        <taxon>Bacillota</taxon>
        <taxon>Bacilli</taxon>
        <taxon>Bacillales</taxon>
        <taxon>Bacillaceae</taxon>
        <taxon>Caldalkalibacillus</taxon>
    </lineage>
</organism>
<dbReference type="Proteomes" id="UP001232445">
    <property type="component" value="Unassembled WGS sequence"/>
</dbReference>
<proteinExistence type="predicted"/>
<dbReference type="PANTHER" id="PTHR33362">
    <property type="entry name" value="SIALIC ACID TRAP TRANSPORTER PERMEASE PROTEIN SIAT-RELATED"/>
    <property type="match status" value="1"/>
</dbReference>
<dbReference type="InterPro" id="IPR010656">
    <property type="entry name" value="DctM"/>
</dbReference>
<accession>A0ABU0CR54</accession>
<keyword evidence="10" id="KW-1185">Reference proteome</keyword>
<feature type="transmembrane region" description="Helical" evidence="7">
    <location>
        <begin position="28"/>
        <end position="46"/>
    </location>
</feature>
<evidence type="ECO:0000256" key="7">
    <source>
        <dbReference type="SAM" id="Phobius"/>
    </source>
</evidence>
<evidence type="ECO:0000256" key="3">
    <source>
        <dbReference type="ARBA" id="ARBA00022519"/>
    </source>
</evidence>
<feature type="transmembrane region" description="Helical" evidence="7">
    <location>
        <begin position="247"/>
        <end position="268"/>
    </location>
</feature>
<dbReference type="EMBL" id="JAUSUQ010000003">
    <property type="protein sequence ID" value="MDQ0338359.1"/>
    <property type="molecule type" value="Genomic_DNA"/>
</dbReference>
<feature type="transmembrane region" description="Helical" evidence="7">
    <location>
        <begin position="109"/>
        <end position="132"/>
    </location>
</feature>
<evidence type="ECO:0000256" key="2">
    <source>
        <dbReference type="ARBA" id="ARBA00022475"/>
    </source>
</evidence>
<gene>
    <name evidence="9" type="ORF">J2S00_001143</name>
</gene>
<keyword evidence="5 7" id="KW-1133">Transmembrane helix</keyword>
<keyword evidence="3" id="KW-0997">Cell inner membrane</keyword>
<comment type="caution">
    <text evidence="9">The sequence shown here is derived from an EMBL/GenBank/DDBJ whole genome shotgun (WGS) entry which is preliminary data.</text>
</comment>
<sequence length="408" mass="43571">MGVWLTIGDFKTSMTILSNTAYSAVNDYTFAVIPLFVLMGVFTTMSGTSTEIYNAFHALLRKIRGGLAMATVGASAVFATITGVSVASASVFSKVAIDPMTRLHYDKKMALGSVAGSSVLGMLIPPSLMFIVYGMIAQESVGKLFIAGMIPGIVLAVTYCVGIYVMATLKPELVGGKKATEGQQGWSKENIKIFLKPLGAGVLVVVMLGGLYGGWFTPTEAGAVGAFGAFLLVLSKRKLTIKKLKEILIETGYTSASVLLLLITAMMYSRMLGVTGVLAELNTFIEKLSVSPVILIIIFLLIIILLGTILDSVSILLITMPMMLPFVHSIGFDPILFGVLVVIAAEIGLLTPPFGLVVYSMKSALGDKASIEEIFIGAFPFILMMIFVIGLILLFPQIATWLPSFMEV</sequence>
<evidence type="ECO:0000313" key="9">
    <source>
        <dbReference type="EMBL" id="MDQ0338359.1"/>
    </source>
</evidence>
<evidence type="ECO:0000256" key="4">
    <source>
        <dbReference type="ARBA" id="ARBA00022692"/>
    </source>
</evidence>
<comment type="subcellular location">
    <subcellularLocation>
        <location evidence="1">Cell inner membrane</location>
        <topology evidence="1">Multi-pass membrane protein</topology>
    </subcellularLocation>
</comment>
<keyword evidence="6 7" id="KW-0472">Membrane</keyword>